<dbReference type="EMBL" id="JARIHO010000015">
    <property type="protein sequence ID" value="KAJ7349630.1"/>
    <property type="molecule type" value="Genomic_DNA"/>
</dbReference>
<protein>
    <submittedName>
        <fullName evidence="2">Uncharacterized protein</fullName>
    </submittedName>
</protein>
<proteinExistence type="predicted"/>
<dbReference type="AlphaFoldDB" id="A0AAD7ESH1"/>
<dbReference type="Proteomes" id="UP001218218">
    <property type="component" value="Unassembled WGS sequence"/>
</dbReference>
<sequence>MTGPLWDVIRVCSRDYIPAFDSSFLRNVSCWTVVDQAIQKDFFVTILTYTKSLELHSHSDWPAIEARLWACDLFWFRPFPGNPIPVLDGIEPACLRLLREALKLYHEAADAGLEREDEVRVPMDTTSSKRLLAAVEKDLSDYASTSDASSNINTGEMQHLRGKEGSLKLEGKAEDVDEE</sequence>
<feature type="compositionally biased region" description="Polar residues" evidence="1">
    <location>
        <begin position="142"/>
        <end position="156"/>
    </location>
</feature>
<feature type="compositionally biased region" description="Basic and acidic residues" evidence="1">
    <location>
        <begin position="158"/>
        <end position="179"/>
    </location>
</feature>
<comment type="caution">
    <text evidence="2">The sequence shown here is derived from an EMBL/GenBank/DDBJ whole genome shotgun (WGS) entry which is preliminary data.</text>
</comment>
<evidence type="ECO:0000313" key="2">
    <source>
        <dbReference type="EMBL" id="KAJ7349630.1"/>
    </source>
</evidence>
<evidence type="ECO:0000256" key="1">
    <source>
        <dbReference type="SAM" id="MobiDB-lite"/>
    </source>
</evidence>
<evidence type="ECO:0000313" key="3">
    <source>
        <dbReference type="Proteomes" id="UP001218218"/>
    </source>
</evidence>
<name>A0AAD7ESH1_9AGAR</name>
<gene>
    <name evidence="2" type="ORF">DFH08DRAFT_1079048</name>
</gene>
<reference evidence="2" key="1">
    <citation type="submission" date="2023-03" db="EMBL/GenBank/DDBJ databases">
        <title>Massive genome expansion in bonnet fungi (Mycena s.s.) driven by repeated elements and novel gene families across ecological guilds.</title>
        <authorList>
            <consortium name="Lawrence Berkeley National Laboratory"/>
            <person name="Harder C.B."/>
            <person name="Miyauchi S."/>
            <person name="Viragh M."/>
            <person name="Kuo A."/>
            <person name="Thoen E."/>
            <person name="Andreopoulos B."/>
            <person name="Lu D."/>
            <person name="Skrede I."/>
            <person name="Drula E."/>
            <person name="Henrissat B."/>
            <person name="Morin E."/>
            <person name="Kohler A."/>
            <person name="Barry K."/>
            <person name="LaButti K."/>
            <person name="Morin E."/>
            <person name="Salamov A."/>
            <person name="Lipzen A."/>
            <person name="Mereny Z."/>
            <person name="Hegedus B."/>
            <person name="Baldrian P."/>
            <person name="Stursova M."/>
            <person name="Weitz H."/>
            <person name="Taylor A."/>
            <person name="Grigoriev I.V."/>
            <person name="Nagy L.G."/>
            <person name="Martin F."/>
            <person name="Kauserud H."/>
        </authorList>
    </citation>
    <scope>NUCLEOTIDE SEQUENCE</scope>
    <source>
        <strain evidence="2">CBHHK002</strain>
    </source>
</reference>
<accession>A0AAD7ESH1</accession>
<organism evidence="2 3">
    <name type="scientific">Mycena albidolilacea</name>
    <dbReference type="NCBI Taxonomy" id="1033008"/>
    <lineage>
        <taxon>Eukaryota</taxon>
        <taxon>Fungi</taxon>
        <taxon>Dikarya</taxon>
        <taxon>Basidiomycota</taxon>
        <taxon>Agaricomycotina</taxon>
        <taxon>Agaricomycetes</taxon>
        <taxon>Agaricomycetidae</taxon>
        <taxon>Agaricales</taxon>
        <taxon>Marasmiineae</taxon>
        <taxon>Mycenaceae</taxon>
        <taxon>Mycena</taxon>
    </lineage>
</organism>
<feature type="region of interest" description="Disordered" evidence="1">
    <location>
        <begin position="141"/>
        <end position="179"/>
    </location>
</feature>
<keyword evidence="3" id="KW-1185">Reference proteome</keyword>